<comment type="caution">
    <text evidence="6">The sequence shown here is derived from an EMBL/GenBank/DDBJ whole genome shotgun (WGS) entry which is preliminary data.</text>
</comment>
<evidence type="ECO:0000313" key="7">
    <source>
        <dbReference type="Proteomes" id="UP000631114"/>
    </source>
</evidence>
<dbReference type="Proteomes" id="UP000631114">
    <property type="component" value="Unassembled WGS sequence"/>
</dbReference>
<dbReference type="Gene3D" id="1.50.10.130">
    <property type="entry name" value="Terpene synthase, N-terminal domain"/>
    <property type="match status" value="1"/>
</dbReference>
<feature type="domain" description="Terpene synthase metal-binding" evidence="5">
    <location>
        <begin position="305"/>
        <end position="437"/>
    </location>
</feature>
<dbReference type="Pfam" id="PF03936">
    <property type="entry name" value="Terpene_synth_C"/>
    <property type="match status" value="1"/>
</dbReference>
<dbReference type="OrthoDB" id="1877784at2759"/>
<dbReference type="SUPFAM" id="SSF48576">
    <property type="entry name" value="Terpenoid synthases"/>
    <property type="match status" value="1"/>
</dbReference>
<protein>
    <submittedName>
        <fullName evidence="6">Uncharacterized protein</fullName>
    </submittedName>
</protein>
<evidence type="ECO:0000259" key="4">
    <source>
        <dbReference type="Pfam" id="PF01397"/>
    </source>
</evidence>
<evidence type="ECO:0000313" key="6">
    <source>
        <dbReference type="EMBL" id="KAF9587359.1"/>
    </source>
</evidence>
<evidence type="ECO:0000256" key="3">
    <source>
        <dbReference type="ARBA" id="ARBA00023239"/>
    </source>
</evidence>
<evidence type="ECO:0000259" key="5">
    <source>
        <dbReference type="Pfam" id="PF03936"/>
    </source>
</evidence>
<keyword evidence="2" id="KW-0460">Magnesium</keyword>
<reference evidence="6 7" key="1">
    <citation type="submission" date="2020-10" db="EMBL/GenBank/DDBJ databases">
        <title>The Coptis chinensis genome and diversification of protoberbering-type alkaloids.</title>
        <authorList>
            <person name="Wang B."/>
            <person name="Shu S."/>
            <person name="Song C."/>
            <person name="Liu Y."/>
        </authorList>
    </citation>
    <scope>NUCLEOTIDE SEQUENCE [LARGE SCALE GENOMIC DNA]</scope>
    <source>
        <strain evidence="6">HL-2020</strain>
        <tissue evidence="6">Leaf</tissue>
    </source>
</reference>
<dbReference type="PANTHER" id="PTHR31225">
    <property type="entry name" value="OS04G0344100 PROTEIN-RELATED"/>
    <property type="match status" value="1"/>
</dbReference>
<dbReference type="Pfam" id="PF01397">
    <property type="entry name" value="Terpene_synth"/>
    <property type="match status" value="1"/>
</dbReference>
<dbReference type="InterPro" id="IPR008930">
    <property type="entry name" value="Terpenoid_cyclase/PrenylTrfase"/>
</dbReference>
<dbReference type="Gene3D" id="1.10.600.10">
    <property type="entry name" value="Farnesyl Diphosphate Synthase"/>
    <property type="match status" value="2"/>
</dbReference>
<dbReference type="InterPro" id="IPR036965">
    <property type="entry name" value="Terpene_synth_N_sf"/>
</dbReference>
<evidence type="ECO:0000256" key="1">
    <source>
        <dbReference type="ARBA" id="ARBA00022723"/>
    </source>
</evidence>
<gene>
    <name evidence="6" type="ORF">IFM89_001459</name>
</gene>
<dbReference type="InterPro" id="IPR050148">
    <property type="entry name" value="Terpene_synthase-like"/>
</dbReference>
<dbReference type="SUPFAM" id="SSF48239">
    <property type="entry name" value="Terpenoid cyclases/Protein prenyltransferases"/>
    <property type="match status" value="1"/>
</dbReference>
<dbReference type="GO" id="GO:0010333">
    <property type="term" value="F:terpene synthase activity"/>
    <property type="evidence" value="ECO:0007669"/>
    <property type="project" value="InterPro"/>
</dbReference>
<dbReference type="PANTHER" id="PTHR31225:SF93">
    <property type="entry name" value="ALPHA-HUMULENE_(-)-(E)-BETA-CARYOPHYLLENE SYNTHASE"/>
    <property type="match status" value="1"/>
</dbReference>
<keyword evidence="7" id="KW-1185">Reference proteome</keyword>
<sequence length="495" mass="56464">MKGKRSEVYIIFFYWRLSLGGSNVEASKGRILKIVDDMDCGNGKEAKKGSGQKVPKTADEGKGVLGDDDYLWSGGEKGHGWGGDYIKPHRKDSCCCAEILLPYVEDAIVLALAQHRRPNIVRQSFSDVFNKFKDEKGEFRADSTKDVQGMLNLYEACYLSFNGEDIMDEALFFTTNHLASIVTRLSAPLASQVKHALETPLQKGFKRLESRNQISIYEKDESHNESLLTLAKLDYNMVQLIHKKEITEVKRWWQDLDLKSKVPFEIRDRVVEGQTPHMMYTQISRNFNHLLMPLQEVDAIRRGGFNGSPYVIKEMKGWIEVLMEEAKVIFSGDVPTLENWLPLSTTTAGINVFLTVAVLYMGELRVKEVYEWIDSMPKIFENAYTIVRLLDDIGTHKVEEHRGITLSSLTCYMKDHGVSQSEAIEKLHKMAASLWKDMNKECRRPNHVPMPLFTTVYNFTRIGVLFYENGVDNYTNPKGRMEEVVASVLINPIPI</sequence>
<organism evidence="6 7">
    <name type="scientific">Coptis chinensis</name>
    <dbReference type="NCBI Taxonomy" id="261450"/>
    <lineage>
        <taxon>Eukaryota</taxon>
        <taxon>Viridiplantae</taxon>
        <taxon>Streptophyta</taxon>
        <taxon>Embryophyta</taxon>
        <taxon>Tracheophyta</taxon>
        <taxon>Spermatophyta</taxon>
        <taxon>Magnoliopsida</taxon>
        <taxon>Ranunculales</taxon>
        <taxon>Ranunculaceae</taxon>
        <taxon>Coptidoideae</taxon>
        <taxon>Coptis</taxon>
    </lineage>
</organism>
<name>A0A835GUP4_9MAGN</name>
<keyword evidence="1" id="KW-0479">Metal-binding</keyword>
<dbReference type="InterPro" id="IPR001906">
    <property type="entry name" value="Terpene_synth_N"/>
</dbReference>
<proteinExistence type="predicted"/>
<feature type="domain" description="Terpene synthase N-terminal" evidence="4">
    <location>
        <begin position="126"/>
        <end position="197"/>
    </location>
</feature>
<keyword evidence="3" id="KW-0456">Lyase</keyword>
<evidence type="ECO:0000256" key="2">
    <source>
        <dbReference type="ARBA" id="ARBA00022842"/>
    </source>
</evidence>
<dbReference type="AlphaFoldDB" id="A0A835GUP4"/>
<accession>A0A835GUP4</accession>
<dbReference type="GO" id="GO:0016114">
    <property type="term" value="P:terpenoid biosynthetic process"/>
    <property type="evidence" value="ECO:0007669"/>
    <property type="project" value="InterPro"/>
</dbReference>
<dbReference type="InterPro" id="IPR005630">
    <property type="entry name" value="Terpene_synthase_metal-bd"/>
</dbReference>
<dbReference type="EMBL" id="JADFTS010000009">
    <property type="protein sequence ID" value="KAF9587359.1"/>
    <property type="molecule type" value="Genomic_DNA"/>
</dbReference>
<dbReference type="InterPro" id="IPR008949">
    <property type="entry name" value="Isoprenoid_synthase_dom_sf"/>
</dbReference>
<dbReference type="GO" id="GO:0000287">
    <property type="term" value="F:magnesium ion binding"/>
    <property type="evidence" value="ECO:0007669"/>
    <property type="project" value="InterPro"/>
</dbReference>